<feature type="region of interest" description="Disordered" evidence="1">
    <location>
        <begin position="1"/>
        <end position="27"/>
    </location>
</feature>
<feature type="compositionally biased region" description="Pro residues" evidence="1">
    <location>
        <begin position="240"/>
        <end position="254"/>
    </location>
</feature>
<keyword evidence="2" id="KW-0472">Membrane</keyword>
<dbReference type="Proteomes" id="UP001501319">
    <property type="component" value="Unassembled WGS sequence"/>
</dbReference>
<accession>A0ABP4R9L4</accession>
<feature type="compositionally biased region" description="Low complexity" evidence="1">
    <location>
        <begin position="1"/>
        <end position="12"/>
    </location>
</feature>
<evidence type="ECO:0000256" key="2">
    <source>
        <dbReference type="SAM" id="Phobius"/>
    </source>
</evidence>
<keyword evidence="4" id="KW-1185">Reference proteome</keyword>
<name>A0ABP4R9L4_9ACTN</name>
<comment type="caution">
    <text evidence="3">The sequence shown here is derived from an EMBL/GenBank/DDBJ whole genome shotgun (WGS) entry which is preliminary data.</text>
</comment>
<evidence type="ECO:0000256" key="1">
    <source>
        <dbReference type="SAM" id="MobiDB-lite"/>
    </source>
</evidence>
<reference evidence="4" key="1">
    <citation type="journal article" date="2019" name="Int. J. Syst. Evol. Microbiol.">
        <title>The Global Catalogue of Microorganisms (GCM) 10K type strain sequencing project: providing services to taxonomists for standard genome sequencing and annotation.</title>
        <authorList>
            <consortium name="The Broad Institute Genomics Platform"/>
            <consortium name="The Broad Institute Genome Sequencing Center for Infectious Disease"/>
            <person name="Wu L."/>
            <person name="Ma J."/>
        </authorList>
    </citation>
    <scope>NUCLEOTIDE SEQUENCE [LARGE SCALE GENOMIC DNA]</scope>
    <source>
        <strain evidence="4">JCM 14306</strain>
    </source>
</reference>
<sequence length="291" mass="30583">MTATESRSAAPTATPPAGEPARVVPDGLPLLPEDPPRVGDFWLQSRLGANAAGYLYAASDDSGQRAVVAMMTEGSADDAAARDRFVTAVDELPTEAVLAHNDSDDDDLALWVALGPVRPDDGSSSASDERIIAERRGEDVLSAVLMDRVPQLGRFRGPDFRHYWENRRRPGLFRIWPLPWPAVLRPASRVALILALVTMALIMGLAMLIAWLLFRNAPEVDPGPVIPTPSGTSTVTVTPTTPPPGTVSPSPGPGTPTSTVTVTPSPGATITGPFPTGGTPGSPGSDPSDRF</sequence>
<protein>
    <submittedName>
        <fullName evidence="3">Uncharacterized protein</fullName>
    </submittedName>
</protein>
<gene>
    <name evidence="3" type="ORF">GCM10009744_35800</name>
</gene>
<dbReference type="RefSeq" id="WP_344112708.1">
    <property type="nucleotide sequence ID" value="NZ_BAAANE010000006.1"/>
</dbReference>
<feature type="transmembrane region" description="Helical" evidence="2">
    <location>
        <begin position="190"/>
        <end position="214"/>
    </location>
</feature>
<feature type="compositionally biased region" description="Low complexity" evidence="1">
    <location>
        <begin position="228"/>
        <end position="239"/>
    </location>
</feature>
<feature type="region of interest" description="Disordered" evidence="1">
    <location>
        <begin position="225"/>
        <end position="291"/>
    </location>
</feature>
<evidence type="ECO:0000313" key="4">
    <source>
        <dbReference type="Proteomes" id="UP001501319"/>
    </source>
</evidence>
<keyword evidence="2" id="KW-0812">Transmembrane</keyword>
<dbReference type="EMBL" id="BAAANE010000006">
    <property type="protein sequence ID" value="GAA1642510.1"/>
    <property type="molecule type" value="Genomic_DNA"/>
</dbReference>
<evidence type="ECO:0000313" key="3">
    <source>
        <dbReference type="EMBL" id="GAA1642510.1"/>
    </source>
</evidence>
<proteinExistence type="predicted"/>
<feature type="compositionally biased region" description="Low complexity" evidence="1">
    <location>
        <begin position="255"/>
        <end position="291"/>
    </location>
</feature>
<organism evidence="3 4">
    <name type="scientific">Kribbella alba</name>
    <dbReference type="NCBI Taxonomy" id="190197"/>
    <lineage>
        <taxon>Bacteria</taxon>
        <taxon>Bacillati</taxon>
        <taxon>Actinomycetota</taxon>
        <taxon>Actinomycetes</taxon>
        <taxon>Propionibacteriales</taxon>
        <taxon>Kribbellaceae</taxon>
        <taxon>Kribbella</taxon>
    </lineage>
</organism>
<keyword evidence="2" id="KW-1133">Transmembrane helix</keyword>